<accession>A0A5J4RGF4</accession>
<dbReference type="SUPFAM" id="SSF52540">
    <property type="entry name" value="P-loop containing nucleoside triphosphate hydrolases"/>
    <property type="match status" value="1"/>
</dbReference>
<feature type="domain" description="ATPase AAA-type core" evidence="1">
    <location>
        <begin position="23"/>
        <end position="334"/>
    </location>
</feature>
<dbReference type="Pfam" id="PF13304">
    <property type="entry name" value="AAA_21"/>
    <property type="match status" value="1"/>
</dbReference>
<dbReference type="EMBL" id="SNRY01001205">
    <property type="protein sequence ID" value="KAA6332712.1"/>
    <property type="molecule type" value="Genomic_DNA"/>
</dbReference>
<name>A0A5J4RGF4_9ZZZZ</name>
<dbReference type="InterPro" id="IPR003959">
    <property type="entry name" value="ATPase_AAA_core"/>
</dbReference>
<comment type="caution">
    <text evidence="2">The sequence shown here is derived from an EMBL/GenBank/DDBJ whole genome shotgun (WGS) entry which is preliminary data.</text>
</comment>
<dbReference type="InterPro" id="IPR027417">
    <property type="entry name" value="P-loop_NTPase"/>
</dbReference>
<dbReference type="PANTHER" id="PTHR43581">
    <property type="entry name" value="ATP/GTP PHOSPHATASE"/>
    <property type="match status" value="1"/>
</dbReference>
<dbReference type="Gene3D" id="3.40.50.300">
    <property type="entry name" value="P-loop containing nucleotide triphosphate hydrolases"/>
    <property type="match status" value="1"/>
</dbReference>
<evidence type="ECO:0000313" key="2">
    <source>
        <dbReference type="EMBL" id="KAA6332712.1"/>
    </source>
</evidence>
<gene>
    <name evidence="2" type="ORF">EZS27_018807</name>
</gene>
<sequence>MEEIRLINYRCFSDLSVEFKPGINLLIGDNASGKTTVLQALCSAMSSFFVGYSDENTRFIGIGNNDFTQYATDDDSIINEKPVIIKFLSSEYIDNLEDMMPCSINELKRESKKTRTQTKGIGGYKSYSKRLYDTLFDWDTKKQTFSLPLFAAFSTEDIHSKRKLNAQLFKKYYQKPSFGYYECLQGDGFFPYWIKRLLVLAEGDKAIKEVEEVRKALQRALGNGGCNIITDMSVRPNQGKVYYHFTDGREVEAENLSDGYKRLVNMITDLAFRCMLLNKGIYGSDACERTSGTVLIDEIDLHLHPSLQSVALNGLQRAFPKLQFIVTTHAPMVMSGIEPKKENMVYKLSYMPEKGYQMFPVQTYGLDVSTIVEMILGQTPRTKEIQEKLNRLFNHIDDDQYQEAKALLDDMRQQFGENLPELAKATAMLNFLKDSGNEED</sequence>
<dbReference type="PANTHER" id="PTHR43581:SF4">
    <property type="entry name" value="ATP_GTP PHOSPHATASE"/>
    <property type="match status" value="1"/>
</dbReference>
<dbReference type="GO" id="GO:0005524">
    <property type="term" value="F:ATP binding"/>
    <property type="evidence" value="ECO:0007669"/>
    <property type="project" value="InterPro"/>
</dbReference>
<dbReference type="InterPro" id="IPR051396">
    <property type="entry name" value="Bact_Antivir_Def_Nuclease"/>
</dbReference>
<reference evidence="2" key="1">
    <citation type="submission" date="2019-03" db="EMBL/GenBank/DDBJ databases">
        <title>Single cell metagenomics reveals metabolic interactions within the superorganism composed of flagellate Streblomastix strix and complex community of Bacteroidetes bacteria on its surface.</title>
        <authorList>
            <person name="Treitli S.C."/>
            <person name="Kolisko M."/>
            <person name="Husnik F."/>
            <person name="Keeling P."/>
            <person name="Hampl V."/>
        </authorList>
    </citation>
    <scope>NUCLEOTIDE SEQUENCE</scope>
    <source>
        <strain evidence="2">STM</strain>
    </source>
</reference>
<organism evidence="2">
    <name type="scientific">termite gut metagenome</name>
    <dbReference type="NCBI Taxonomy" id="433724"/>
    <lineage>
        <taxon>unclassified sequences</taxon>
        <taxon>metagenomes</taxon>
        <taxon>organismal metagenomes</taxon>
    </lineage>
</organism>
<protein>
    <submittedName>
        <fullName evidence="2">DNA replication and repair protein RecF</fullName>
    </submittedName>
</protein>
<dbReference type="AlphaFoldDB" id="A0A5J4RGF4"/>
<proteinExistence type="predicted"/>
<dbReference type="GO" id="GO:0016887">
    <property type="term" value="F:ATP hydrolysis activity"/>
    <property type="evidence" value="ECO:0007669"/>
    <property type="project" value="InterPro"/>
</dbReference>
<evidence type="ECO:0000259" key="1">
    <source>
        <dbReference type="Pfam" id="PF13304"/>
    </source>
</evidence>